<evidence type="ECO:0000313" key="4">
    <source>
        <dbReference type="Proteomes" id="UP001172681"/>
    </source>
</evidence>
<evidence type="ECO:0000256" key="1">
    <source>
        <dbReference type="ARBA" id="ARBA00010363"/>
    </source>
</evidence>
<dbReference type="PANTHER" id="PTHR21366:SF14">
    <property type="entry name" value="GLYOXALASE DOMAIN-CONTAINING PROTEIN 5"/>
    <property type="match status" value="1"/>
</dbReference>
<dbReference type="PROSITE" id="PS51819">
    <property type="entry name" value="VOC"/>
    <property type="match status" value="1"/>
</dbReference>
<dbReference type="InterPro" id="IPR037523">
    <property type="entry name" value="VOC_core"/>
</dbReference>
<proteinExistence type="inferred from homology"/>
<sequence length="190" mass="21853">MSVDYDNAGKQVIRPSYLAHVVLRTNNLKPMVDFYKTFLGAHASFENDFISFLTYDEEHHRIAVLQDPETSPKQPRSCGLEHIAFTYTRLEDLALSYRQRKANGFLPFWCINHGPTTSIYYLDPDGNQLETQVDNFDTIEEVARFLGSKEFARNPIGTDFDPEDLVKRLQSGENDASIKKRIEIGQRFAK</sequence>
<comment type="similarity">
    <text evidence="1">Belongs to the glyoxalase I family.</text>
</comment>
<feature type="domain" description="VOC" evidence="2">
    <location>
        <begin position="17"/>
        <end position="134"/>
    </location>
</feature>
<dbReference type="InterPro" id="IPR004360">
    <property type="entry name" value="Glyas_Fos-R_dOase_dom"/>
</dbReference>
<dbReference type="Gene3D" id="3.10.180.10">
    <property type="entry name" value="2,3-Dihydroxybiphenyl 1,2-Dioxygenase, domain 1"/>
    <property type="match status" value="1"/>
</dbReference>
<dbReference type="SUPFAM" id="SSF54593">
    <property type="entry name" value="Glyoxalase/Bleomycin resistance protein/Dihydroxybiphenyl dioxygenase"/>
    <property type="match status" value="1"/>
</dbReference>
<dbReference type="EMBL" id="JAPDRN010000021">
    <property type="protein sequence ID" value="KAJ9638565.1"/>
    <property type="molecule type" value="Genomic_DNA"/>
</dbReference>
<dbReference type="Proteomes" id="UP001172681">
    <property type="component" value="Unassembled WGS sequence"/>
</dbReference>
<accession>A0AA38Y7S4</accession>
<dbReference type="InterPro" id="IPR029068">
    <property type="entry name" value="Glyas_Bleomycin-R_OHBP_Dase"/>
</dbReference>
<organism evidence="3 4">
    <name type="scientific">Knufia peltigerae</name>
    <dbReference type="NCBI Taxonomy" id="1002370"/>
    <lineage>
        <taxon>Eukaryota</taxon>
        <taxon>Fungi</taxon>
        <taxon>Dikarya</taxon>
        <taxon>Ascomycota</taxon>
        <taxon>Pezizomycotina</taxon>
        <taxon>Eurotiomycetes</taxon>
        <taxon>Chaetothyriomycetidae</taxon>
        <taxon>Chaetothyriales</taxon>
        <taxon>Trichomeriaceae</taxon>
        <taxon>Knufia</taxon>
    </lineage>
</organism>
<evidence type="ECO:0000259" key="2">
    <source>
        <dbReference type="PROSITE" id="PS51819"/>
    </source>
</evidence>
<name>A0AA38Y7S4_9EURO</name>
<gene>
    <name evidence="3" type="ORF">H2204_004336</name>
</gene>
<dbReference type="InterPro" id="IPR050383">
    <property type="entry name" value="GlyoxalaseI/FosfomycinResist"/>
</dbReference>
<keyword evidence="4" id="KW-1185">Reference proteome</keyword>
<dbReference type="Pfam" id="PF00903">
    <property type="entry name" value="Glyoxalase"/>
    <property type="match status" value="1"/>
</dbReference>
<evidence type="ECO:0000313" key="3">
    <source>
        <dbReference type="EMBL" id="KAJ9638565.1"/>
    </source>
</evidence>
<dbReference type="PANTHER" id="PTHR21366">
    <property type="entry name" value="GLYOXALASE FAMILY PROTEIN"/>
    <property type="match status" value="1"/>
</dbReference>
<protein>
    <recommendedName>
        <fullName evidence="2">VOC domain-containing protein</fullName>
    </recommendedName>
</protein>
<comment type="caution">
    <text evidence="3">The sequence shown here is derived from an EMBL/GenBank/DDBJ whole genome shotgun (WGS) entry which is preliminary data.</text>
</comment>
<reference evidence="3" key="1">
    <citation type="submission" date="2022-10" db="EMBL/GenBank/DDBJ databases">
        <title>Culturing micro-colonial fungi from biological soil crusts in the Mojave desert and describing Neophaeococcomyces mojavensis, and introducing the new genera and species Taxawa tesnikishii.</title>
        <authorList>
            <person name="Kurbessoian T."/>
            <person name="Stajich J.E."/>
        </authorList>
    </citation>
    <scope>NUCLEOTIDE SEQUENCE</scope>
    <source>
        <strain evidence="3">TK_35</strain>
    </source>
</reference>
<dbReference type="AlphaFoldDB" id="A0AA38Y7S4"/>